<evidence type="ECO:0000313" key="3">
    <source>
        <dbReference type="Proteomes" id="UP001183629"/>
    </source>
</evidence>
<dbReference type="InterPro" id="IPR057746">
    <property type="entry name" value="CpnT-like_N"/>
</dbReference>
<dbReference type="Proteomes" id="UP001183629">
    <property type="component" value="Unassembled WGS sequence"/>
</dbReference>
<protein>
    <recommendedName>
        <fullName evidence="1">Outer membrane channel protein CpnT-like N-terminal domain-containing protein</fullName>
    </recommendedName>
</protein>
<reference evidence="2 3" key="1">
    <citation type="submission" date="2023-07" db="EMBL/GenBank/DDBJ databases">
        <title>Sequencing the genomes of 1000 actinobacteria strains.</title>
        <authorList>
            <person name="Klenk H.-P."/>
        </authorList>
    </citation>
    <scope>NUCLEOTIDE SEQUENCE [LARGE SCALE GENOMIC DNA]</scope>
    <source>
        <strain evidence="2 3">DSM 44711</strain>
    </source>
</reference>
<dbReference type="AlphaFoldDB" id="A0AAE4A104"/>
<comment type="caution">
    <text evidence="2">The sequence shown here is derived from an EMBL/GenBank/DDBJ whole genome shotgun (WGS) entry which is preliminary data.</text>
</comment>
<dbReference type="Pfam" id="PF25547">
    <property type="entry name" value="WXG100_2"/>
    <property type="match status" value="1"/>
</dbReference>
<evidence type="ECO:0000313" key="2">
    <source>
        <dbReference type="EMBL" id="MDR7327608.1"/>
    </source>
</evidence>
<feature type="domain" description="Outer membrane channel protein CpnT-like N-terminal" evidence="1">
    <location>
        <begin position="18"/>
        <end position="142"/>
    </location>
</feature>
<gene>
    <name evidence="2" type="ORF">J2S44_007858</name>
</gene>
<name>A0AAE4A104_9ACTN</name>
<dbReference type="RefSeq" id="WP_310425097.1">
    <property type="nucleotide sequence ID" value="NZ_JAVDYC010000001.1"/>
</dbReference>
<dbReference type="EMBL" id="JAVDYC010000001">
    <property type="protein sequence ID" value="MDR7327608.1"/>
    <property type="molecule type" value="Genomic_DNA"/>
</dbReference>
<keyword evidence="3" id="KW-1185">Reference proteome</keyword>
<sequence length="164" mass="16708">MGLELPGELVAVLDVLGLSWPESDETALFELGQAWMQFAGTLDATVTAAQSTAQAVVAANEGAAIQAFDAWWQGDGSPVSVLQPGSPAATALGAGLMACAAIVLALKIQVIVQLVLLVVQIATAIASAGPTFGASLAWIPIARAIAKVVIEELIMMAVTELLNA</sequence>
<organism evidence="2 3">
    <name type="scientific">Catenuloplanes niger</name>
    <dbReference type="NCBI Taxonomy" id="587534"/>
    <lineage>
        <taxon>Bacteria</taxon>
        <taxon>Bacillati</taxon>
        <taxon>Actinomycetota</taxon>
        <taxon>Actinomycetes</taxon>
        <taxon>Micromonosporales</taxon>
        <taxon>Micromonosporaceae</taxon>
        <taxon>Catenuloplanes</taxon>
    </lineage>
</organism>
<evidence type="ECO:0000259" key="1">
    <source>
        <dbReference type="Pfam" id="PF25547"/>
    </source>
</evidence>
<proteinExistence type="predicted"/>
<accession>A0AAE4A104</accession>